<dbReference type="PRINTS" id="PR00081">
    <property type="entry name" value="GDHRDH"/>
</dbReference>
<gene>
    <name evidence="3" type="ORF">ACFQJC_08980</name>
</gene>
<dbReference type="Gene3D" id="3.40.50.720">
    <property type="entry name" value="NAD(P)-binding Rossmann-like Domain"/>
    <property type="match status" value="1"/>
</dbReference>
<dbReference type="NCBIfam" id="NF004818">
    <property type="entry name" value="PRK06172.1"/>
    <property type="match status" value="1"/>
</dbReference>
<reference evidence="3 4" key="1">
    <citation type="journal article" date="2019" name="Int. J. Syst. Evol. Microbiol.">
        <title>The Global Catalogue of Microorganisms (GCM) 10K type strain sequencing project: providing services to taxonomists for standard genome sequencing and annotation.</title>
        <authorList>
            <consortium name="The Broad Institute Genomics Platform"/>
            <consortium name="The Broad Institute Genome Sequencing Center for Infectious Disease"/>
            <person name="Wu L."/>
            <person name="Ma J."/>
        </authorList>
    </citation>
    <scope>NUCLEOTIDE SEQUENCE [LARGE SCALE GENOMIC DNA]</scope>
    <source>
        <strain evidence="3 4">DSM 29988</strain>
    </source>
</reference>
<dbReference type="PANTHER" id="PTHR24321">
    <property type="entry name" value="DEHYDROGENASES, SHORT CHAIN"/>
    <property type="match status" value="1"/>
</dbReference>
<dbReference type="PRINTS" id="PR00080">
    <property type="entry name" value="SDRFAMILY"/>
</dbReference>
<dbReference type="SUPFAM" id="SSF51735">
    <property type="entry name" value="NAD(P)-binding Rossmann-fold domains"/>
    <property type="match status" value="1"/>
</dbReference>
<proteinExistence type="inferred from homology"/>
<dbReference type="GO" id="GO:0016491">
    <property type="term" value="F:oxidoreductase activity"/>
    <property type="evidence" value="ECO:0007669"/>
    <property type="project" value="UniProtKB-KW"/>
</dbReference>
<comment type="similarity">
    <text evidence="1">Belongs to the short-chain dehydrogenases/reductases (SDR) family.</text>
</comment>
<protein>
    <submittedName>
        <fullName evidence="3">SDR family oxidoreductase</fullName>
    </submittedName>
</protein>
<dbReference type="NCBIfam" id="NF005559">
    <property type="entry name" value="PRK07231.1"/>
    <property type="match status" value="1"/>
</dbReference>
<keyword evidence="4" id="KW-1185">Reference proteome</keyword>
<evidence type="ECO:0000313" key="3">
    <source>
        <dbReference type="EMBL" id="MFC7203647.1"/>
    </source>
</evidence>
<accession>A0ABD5ZED5</accession>
<dbReference type="Pfam" id="PF13561">
    <property type="entry name" value="adh_short_C2"/>
    <property type="match status" value="1"/>
</dbReference>
<dbReference type="FunFam" id="3.40.50.720:FF:000084">
    <property type="entry name" value="Short-chain dehydrogenase reductase"/>
    <property type="match status" value="1"/>
</dbReference>
<evidence type="ECO:0000256" key="1">
    <source>
        <dbReference type="ARBA" id="ARBA00006484"/>
    </source>
</evidence>
<dbReference type="InterPro" id="IPR036291">
    <property type="entry name" value="NAD(P)-bd_dom_sf"/>
</dbReference>
<keyword evidence="2" id="KW-0560">Oxidoreductase</keyword>
<dbReference type="RefSeq" id="WP_390222985.1">
    <property type="nucleotide sequence ID" value="NZ_JBHTAA010000005.1"/>
</dbReference>
<organism evidence="3 4">
    <name type="scientific">Haloferax namakaokahaiae</name>
    <dbReference type="NCBI Taxonomy" id="1748331"/>
    <lineage>
        <taxon>Archaea</taxon>
        <taxon>Methanobacteriati</taxon>
        <taxon>Methanobacteriota</taxon>
        <taxon>Stenosarchaea group</taxon>
        <taxon>Halobacteria</taxon>
        <taxon>Halobacteriales</taxon>
        <taxon>Haloferacaceae</taxon>
        <taxon>Haloferax</taxon>
    </lineage>
</organism>
<name>A0ABD5ZED5_9EURY</name>
<evidence type="ECO:0000313" key="4">
    <source>
        <dbReference type="Proteomes" id="UP001596481"/>
    </source>
</evidence>
<dbReference type="PANTHER" id="PTHR24321:SF11">
    <property type="entry name" value="BLR0893 PROTEIN"/>
    <property type="match status" value="1"/>
</dbReference>
<dbReference type="AlphaFoldDB" id="A0ABD5ZED5"/>
<dbReference type="InterPro" id="IPR002347">
    <property type="entry name" value="SDR_fam"/>
</dbReference>
<comment type="caution">
    <text evidence="3">The sequence shown here is derived from an EMBL/GenBank/DDBJ whole genome shotgun (WGS) entry which is preliminary data.</text>
</comment>
<dbReference type="Proteomes" id="UP001596481">
    <property type="component" value="Unassembled WGS sequence"/>
</dbReference>
<dbReference type="CDD" id="cd05233">
    <property type="entry name" value="SDR_c"/>
    <property type="match status" value="1"/>
</dbReference>
<evidence type="ECO:0000256" key="2">
    <source>
        <dbReference type="ARBA" id="ARBA00023002"/>
    </source>
</evidence>
<dbReference type="EMBL" id="JBHTAA010000005">
    <property type="protein sequence ID" value="MFC7203647.1"/>
    <property type="molecule type" value="Genomic_DNA"/>
</dbReference>
<sequence length="252" mass="26147">MNGIEGKVALVTGAASGIGRATALRFADEGAKVVVSDVMVDDGEQVVHEINESGGEAVFVKADVSDPDEVANLVASAVEQFGGLDFAHNNAGIEGVGSSIPEMSVEDFERVIDINLKGVFLGMKYEIPRLLERGGGAIVNTASVAGMTGGPNLSHYYAAKHGVIGLTRSAALEVANENVRVNAVCPGVIDTPMIERFTKDDDEAAEGLLAAEPMGRMGKPEEIAAAVVYLCSDDASFVTGHPMVIDGGYVVP</sequence>
<dbReference type="NCBIfam" id="NF009466">
    <property type="entry name" value="PRK12826.1-2"/>
    <property type="match status" value="1"/>
</dbReference>